<feature type="compositionally biased region" description="Basic and acidic residues" evidence="1">
    <location>
        <begin position="158"/>
        <end position="168"/>
    </location>
</feature>
<reference evidence="3 4" key="1">
    <citation type="submission" date="2024-04" db="EMBL/GenBank/DDBJ databases">
        <title>Symmetric and asymmetric DNA N6-adenine methylation regulates different biological responses in Mucorales.</title>
        <authorList>
            <consortium name="Lawrence Berkeley National Laboratory"/>
            <person name="Lax C."/>
            <person name="Mondo S.J."/>
            <person name="Osorio-Concepcion M."/>
            <person name="Muszewska A."/>
            <person name="Corrochano-Luque M."/>
            <person name="Gutierrez G."/>
            <person name="Riley R."/>
            <person name="Lipzen A."/>
            <person name="Guo J."/>
            <person name="Hundley H."/>
            <person name="Amirebrahimi M."/>
            <person name="Ng V."/>
            <person name="Lorenzo-Gutierrez D."/>
            <person name="Binder U."/>
            <person name="Yang J."/>
            <person name="Song Y."/>
            <person name="Canovas D."/>
            <person name="Navarro E."/>
            <person name="Freitag M."/>
            <person name="Gabaldon T."/>
            <person name="Grigoriev I.V."/>
            <person name="Corrochano L.M."/>
            <person name="Nicolas F.E."/>
            <person name="Garre V."/>
        </authorList>
    </citation>
    <scope>NUCLEOTIDE SEQUENCE [LARGE SCALE GENOMIC DNA]</scope>
    <source>
        <strain evidence="3 4">L51</strain>
    </source>
</reference>
<evidence type="ECO:0000256" key="1">
    <source>
        <dbReference type="SAM" id="MobiDB-lite"/>
    </source>
</evidence>
<proteinExistence type="predicted"/>
<gene>
    <name evidence="3" type="ORF">J3Q64DRAFT_1809634</name>
</gene>
<dbReference type="PRINTS" id="PR00111">
    <property type="entry name" value="ABHYDROLASE"/>
</dbReference>
<protein>
    <submittedName>
        <fullName evidence="3">Alpha/Beta hydrolase protein</fullName>
    </submittedName>
</protein>
<dbReference type="SUPFAM" id="SSF53474">
    <property type="entry name" value="alpha/beta-Hydrolases"/>
    <property type="match status" value="1"/>
</dbReference>
<dbReference type="Proteomes" id="UP001448207">
    <property type="component" value="Unassembled WGS sequence"/>
</dbReference>
<accession>A0ABR3AZS6</accession>
<evidence type="ECO:0000313" key="4">
    <source>
        <dbReference type="Proteomes" id="UP001448207"/>
    </source>
</evidence>
<comment type="caution">
    <text evidence="3">The sequence shown here is derived from an EMBL/GenBank/DDBJ whole genome shotgun (WGS) entry which is preliminary data.</text>
</comment>
<evidence type="ECO:0000259" key="2">
    <source>
        <dbReference type="Pfam" id="PF00561"/>
    </source>
</evidence>
<dbReference type="Gene3D" id="3.40.50.1820">
    <property type="entry name" value="alpha/beta hydrolase"/>
    <property type="match status" value="1"/>
</dbReference>
<name>A0ABR3AZS6_PHYBL</name>
<dbReference type="EMBL" id="JBCLYO010000010">
    <property type="protein sequence ID" value="KAL0085538.1"/>
    <property type="molecule type" value="Genomic_DNA"/>
</dbReference>
<dbReference type="InterPro" id="IPR029058">
    <property type="entry name" value="AB_hydrolase_fold"/>
</dbReference>
<feature type="compositionally biased region" description="Low complexity" evidence="1">
    <location>
        <begin position="127"/>
        <end position="147"/>
    </location>
</feature>
<dbReference type="PANTHER" id="PTHR43433">
    <property type="entry name" value="HYDROLASE, ALPHA/BETA FOLD FAMILY PROTEIN"/>
    <property type="match status" value="1"/>
</dbReference>
<dbReference type="GO" id="GO:0016787">
    <property type="term" value="F:hydrolase activity"/>
    <property type="evidence" value="ECO:0007669"/>
    <property type="project" value="UniProtKB-KW"/>
</dbReference>
<evidence type="ECO:0000313" key="3">
    <source>
        <dbReference type="EMBL" id="KAL0085538.1"/>
    </source>
</evidence>
<dbReference type="InterPro" id="IPR000073">
    <property type="entry name" value="AB_hydrolase_1"/>
</dbReference>
<keyword evidence="4" id="KW-1185">Reference proteome</keyword>
<feature type="domain" description="AB hydrolase-1" evidence="2">
    <location>
        <begin position="4"/>
        <end position="287"/>
    </location>
</feature>
<keyword evidence="3" id="KW-0378">Hydrolase</keyword>
<dbReference type="PANTHER" id="PTHR43433:SF10">
    <property type="entry name" value="AB HYDROLASE-1 DOMAIN-CONTAINING PROTEIN"/>
    <property type="match status" value="1"/>
</dbReference>
<dbReference type="InterPro" id="IPR050471">
    <property type="entry name" value="AB_hydrolase"/>
</dbReference>
<organism evidence="3 4">
    <name type="scientific">Phycomyces blakesleeanus</name>
    <dbReference type="NCBI Taxonomy" id="4837"/>
    <lineage>
        <taxon>Eukaryota</taxon>
        <taxon>Fungi</taxon>
        <taxon>Fungi incertae sedis</taxon>
        <taxon>Mucoromycota</taxon>
        <taxon>Mucoromycotina</taxon>
        <taxon>Mucoromycetes</taxon>
        <taxon>Mucorales</taxon>
        <taxon>Phycomycetaceae</taxon>
        <taxon>Phycomyces</taxon>
    </lineage>
</organism>
<sequence length="302" mass="33915">MFAELAQRYGIRMIWPERPGYGLSDECNLQHISALAWADVIIQLADYLGIKQFGIIGQSVGSVFALAIAHKYPSRVFGPVFLISPWVSTQAANTFKWARRLPAAIVTRTASLAMDVMWMFNKGLSVSRDTTPRSTNTTSANTSSNNSFDEGFCTGTEDSPRTSETDKREEDELLASLDECLEFTTDFPPHRPLRHVVRPKHVSLYLTMNKQRTAEPYNQGQLADVLVALEKYNQFGFNYSDIKTSVSAVWGDKDGLIPQRGIDVLANSLRDLHLKILEGEGHDLVWKEGVMEWAIRGISERQ</sequence>
<dbReference type="Pfam" id="PF00561">
    <property type="entry name" value="Abhydrolase_1"/>
    <property type="match status" value="1"/>
</dbReference>
<feature type="region of interest" description="Disordered" evidence="1">
    <location>
        <begin position="127"/>
        <end position="168"/>
    </location>
</feature>